<dbReference type="EMBL" id="CP032452">
    <property type="protein sequence ID" value="QEZ68102.1"/>
    <property type="molecule type" value="Genomic_DNA"/>
</dbReference>
<dbReference type="Proteomes" id="UP000326961">
    <property type="component" value="Chromosome"/>
</dbReference>
<dbReference type="PROSITE" id="PS51494">
    <property type="entry name" value="SPOIVB"/>
    <property type="match status" value="1"/>
</dbReference>
<accession>A0A5P3XBP5</accession>
<dbReference type="SUPFAM" id="SSF50494">
    <property type="entry name" value="Trypsin-like serine proteases"/>
    <property type="match status" value="1"/>
</dbReference>
<evidence type="ECO:0000313" key="4">
    <source>
        <dbReference type="Proteomes" id="UP000326961"/>
    </source>
</evidence>
<keyword evidence="1" id="KW-0812">Transmembrane</keyword>
<keyword evidence="1" id="KW-1133">Transmembrane helix</keyword>
<feature type="transmembrane region" description="Helical" evidence="1">
    <location>
        <begin position="6"/>
        <end position="24"/>
    </location>
</feature>
<reference evidence="3 4" key="1">
    <citation type="submission" date="2018-09" db="EMBL/GenBank/DDBJ databases">
        <title>A clostridial neurotoxin that targets Anopheles mosquitoes.</title>
        <authorList>
            <person name="Contreras E."/>
            <person name="Masuyer G."/>
            <person name="Qureshi N."/>
            <person name="Chawla S."/>
            <person name="Lim H.L."/>
            <person name="Chen J."/>
            <person name="Stenmark P."/>
            <person name="Gill S."/>
        </authorList>
    </citation>
    <scope>NUCLEOTIDE SEQUENCE [LARGE SCALE GENOMIC DNA]</scope>
    <source>
        <strain evidence="3 4">Cbm</strain>
    </source>
</reference>
<evidence type="ECO:0000259" key="2">
    <source>
        <dbReference type="PROSITE" id="PS51494"/>
    </source>
</evidence>
<gene>
    <name evidence="3" type="ORF">D4A35_03785</name>
</gene>
<dbReference type="AlphaFoldDB" id="A0A5P3XBP5"/>
<organism evidence="3 4">
    <name type="scientific">Paraclostridium bifermentans</name>
    <name type="common">Clostridium bifermentans</name>
    <dbReference type="NCBI Taxonomy" id="1490"/>
    <lineage>
        <taxon>Bacteria</taxon>
        <taxon>Bacillati</taxon>
        <taxon>Bacillota</taxon>
        <taxon>Clostridia</taxon>
        <taxon>Peptostreptococcales</taxon>
        <taxon>Peptostreptococcaceae</taxon>
        <taxon>Paraclostridium</taxon>
    </lineage>
</organism>
<evidence type="ECO:0000313" key="3">
    <source>
        <dbReference type="EMBL" id="QEZ68102.1"/>
    </source>
</evidence>
<evidence type="ECO:0000256" key="1">
    <source>
        <dbReference type="SAM" id="Phobius"/>
    </source>
</evidence>
<dbReference type="InterPro" id="IPR008763">
    <property type="entry name" value="Peptidase_S55"/>
</dbReference>
<keyword evidence="1" id="KW-0472">Membrane</keyword>
<dbReference type="Pfam" id="PF05580">
    <property type="entry name" value="Peptidase_S55"/>
    <property type="match status" value="1"/>
</dbReference>
<protein>
    <recommendedName>
        <fullName evidence="2">Peptidase S55 domain-containing protein</fullName>
    </recommendedName>
</protein>
<feature type="domain" description="Peptidase S55" evidence="2">
    <location>
        <begin position="112"/>
        <end position="333"/>
    </location>
</feature>
<name>A0A5P3XBP5_PARBF</name>
<proteinExistence type="predicted"/>
<dbReference type="RefSeq" id="WP_150885962.1">
    <property type="nucleotide sequence ID" value="NZ_CP032452.1"/>
</dbReference>
<sequence>MQSSKGIKFFIFLIINMLIVLLPNDVYSMQKNQKIPQEVIIGGELLHMELNTEKVMIFGIEKNSFIKNYDLIDCISGDSVKRIFNQNEKNILSKQDIITTLISMKEDEKINLSLIRNNKKIKVSIDKKQLKPEYLVDKIPYTATLTYINPQNLNFGAVGHDIEFKENEKLITNKGEIYKSNLSRIKKSSKKYVGNINGDKSENLLGTISNMGSYSVKGNVNSLQNNKEHKICKIANENEVKLGQAFVVMKHNENETKYYKINVTKINKIGKEIESFDFKVEDEALIKKYGGITQGMSGSPIIQNDKLIGSLSYVMTKDTLNGNGVYIKTMMKE</sequence>
<dbReference type="InterPro" id="IPR009003">
    <property type="entry name" value="Peptidase_S1_PA"/>
</dbReference>